<feature type="transmembrane region" description="Helical" evidence="7">
    <location>
        <begin position="253"/>
        <end position="271"/>
    </location>
</feature>
<feature type="transmembrane region" description="Helical" evidence="7">
    <location>
        <begin position="405"/>
        <end position="426"/>
    </location>
</feature>
<dbReference type="PANTHER" id="PTHR30460:SF0">
    <property type="entry name" value="MODERATE CONDUCTANCE MECHANOSENSITIVE CHANNEL YBIO"/>
    <property type="match status" value="1"/>
</dbReference>
<dbReference type="SUPFAM" id="SSF82861">
    <property type="entry name" value="Mechanosensitive channel protein MscS (YggB), transmembrane region"/>
    <property type="match status" value="1"/>
</dbReference>
<organism evidence="10 11">
    <name type="scientific">Rhizobium phaseoli</name>
    <dbReference type="NCBI Taxonomy" id="396"/>
    <lineage>
        <taxon>Bacteria</taxon>
        <taxon>Pseudomonadati</taxon>
        <taxon>Pseudomonadota</taxon>
        <taxon>Alphaproteobacteria</taxon>
        <taxon>Hyphomicrobiales</taxon>
        <taxon>Rhizobiaceae</taxon>
        <taxon>Rhizobium/Agrobacterium group</taxon>
        <taxon>Rhizobium</taxon>
    </lineage>
</organism>
<keyword evidence="11" id="KW-1185">Reference proteome</keyword>
<name>A0ABN4QUK3_9HYPH</name>
<feature type="transmembrane region" description="Helical" evidence="7">
    <location>
        <begin position="366"/>
        <end position="384"/>
    </location>
</feature>
<evidence type="ECO:0000256" key="4">
    <source>
        <dbReference type="ARBA" id="ARBA00022692"/>
    </source>
</evidence>
<dbReference type="Pfam" id="PF00924">
    <property type="entry name" value="MS_channel_2nd"/>
    <property type="match status" value="1"/>
</dbReference>
<feature type="transmembrane region" description="Helical" evidence="7">
    <location>
        <begin position="327"/>
        <end position="346"/>
    </location>
</feature>
<dbReference type="InterPro" id="IPR006685">
    <property type="entry name" value="MscS_channel_2nd"/>
</dbReference>
<feature type="transmembrane region" description="Helical" evidence="7">
    <location>
        <begin position="446"/>
        <end position="466"/>
    </location>
</feature>
<evidence type="ECO:0000256" key="1">
    <source>
        <dbReference type="ARBA" id="ARBA00004651"/>
    </source>
</evidence>
<evidence type="ECO:0000256" key="7">
    <source>
        <dbReference type="SAM" id="Phobius"/>
    </source>
</evidence>
<geneLocation type="plasmid" evidence="10 11">
    <name>pRphaN771e</name>
</geneLocation>
<reference evidence="10 11" key="1">
    <citation type="submission" date="2015-11" db="EMBL/GenBank/DDBJ databases">
        <title>The limits of bacterial species coexistence and the symbiotic plasmid transference in sympatric Rhizobium populations.</title>
        <authorList>
            <person name="Perez-Carrascal O.M."/>
            <person name="VanInsberghe D."/>
            <person name="Juarez S."/>
            <person name="Polz M.F."/>
            <person name="Vinuesa P."/>
            <person name="Gonzalez V."/>
        </authorList>
    </citation>
    <scope>NUCLEOTIDE SEQUENCE [LARGE SCALE GENOMIC DNA]</scope>
    <source>
        <strain evidence="10 11">N771</strain>
        <plasmid evidence="10 11">pRphaN771e</plasmid>
    </source>
</reference>
<dbReference type="RefSeq" id="WP_037144258.1">
    <property type="nucleotide sequence ID" value="NZ_CP013573.1"/>
</dbReference>
<feature type="transmembrane region" description="Helical" evidence="7">
    <location>
        <begin position="528"/>
        <end position="546"/>
    </location>
</feature>
<keyword evidence="6 7" id="KW-0472">Membrane</keyword>
<evidence type="ECO:0000313" key="11">
    <source>
        <dbReference type="Proteomes" id="UP000078551"/>
    </source>
</evidence>
<comment type="subcellular location">
    <subcellularLocation>
        <location evidence="1">Cell membrane</location>
        <topology evidence="1">Multi-pass membrane protein</topology>
    </subcellularLocation>
</comment>
<feature type="signal peptide" evidence="8">
    <location>
        <begin position="1"/>
        <end position="28"/>
    </location>
</feature>
<accession>A0ABN4QUK3</accession>
<keyword evidence="10" id="KW-0614">Plasmid</keyword>
<keyword evidence="5 7" id="KW-1133">Transmembrane helix</keyword>
<dbReference type="InterPro" id="IPR045276">
    <property type="entry name" value="YbiO_bact"/>
</dbReference>
<feature type="transmembrane region" description="Helical" evidence="7">
    <location>
        <begin position="502"/>
        <end position="522"/>
    </location>
</feature>
<comment type="similarity">
    <text evidence="2">Belongs to the MscS (TC 1.A.23) family.</text>
</comment>
<dbReference type="InterPro" id="IPR011014">
    <property type="entry name" value="MscS_channel_TM-2"/>
</dbReference>
<keyword evidence="4 7" id="KW-0812">Transmembrane</keyword>
<dbReference type="Proteomes" id="UP000078551">
    <property type="component" value="Plasmid pRphaN771e"/>
</dbReference>
<feature type="transmembrane region" description="Helical" evidence="7">
    <location>
        <begin position="277"/>
        <end position="299"/>
    </location>
</feature>
<dbReference type="Gene3D" id="1.10.287.1260">
    <property type="match status" value="1"/>
</dbReference>
<protein>
    <submittedName>
        <fullName evidence="10">Mechanosensitive ion channel MscS protein</fullName>
    </submittedName>
</protein>
<evidence type="ECO:0000256" key="3">
    <source>
        <dbReference type="ARBA" id="ARBA00022475"/>
    </source>
</evidence>
<dbReference type="InterPro" id="IPR010920">
    <property type="entry name" value="LSM_dom_sf"/>
</dbReference>
<evidence type="ECO:0000259" key="9">
    <source>
        <dbReference type="Pfam" id="PF00924"/>
    </source>
</evidence>
<dbReference type="Gene3D" id="2.30.30.60">
    <property type="match status" value="1"/>
</dbReference>
<dbReference type="SUPFAM" id="SSF50182">
    <property type="entry name" value="Sm-like ribonucleoproteins"/>
    <property type="match status" value="1"/>
</dbReference>
<feature type="transmembrane region" description="Helical" evidence="7">
    <location>
        <begin position="213"/>
        <end position="232"/>
    </location>
</feature>
<dbReference type="PANTHER" id="PTHR30460">
    <property type="entry name" value="MODERATE CONDUCTANCE MECHANOSENSITIVE CHANNEL YBIO"/>
    <property type="match status" value="1"/>
</dbReference>
<evidence type="ECO:0000256" key="2">
    <source>
        <dbReference type="ARBA" id="ARBA00008017"/>
    </source>
</evidence>
<dbReference type="InterPro" id="IPR011066">
    <property type="entry name" value="MscS_channel_C_sf"/>
</dbReference>
<proteinExistence type="inferred from homology"/>
<dbReference type="SUPFAM" id="SSF82689">
    <property type="entry name" value="Mechanosensitive channel protein MscS (YggB), C-terminal domain"/>
    <property type="match status" value="1"/>
</dbReference>
<gene>
    <name evidence="10" type="ORF">AMC81_PE00888</name>
</gene>
<feature type="domain" description="Mechanosensitive ion channel MscS" evidence="9">
    <location>
        <begin position="544"/>
        <end position="609"/>
    </location>
</feature>
<dbReference type="Gene3D" id="3.30.70.100">
    <property type="match status" value="1"/>
</dbReference>
<feature type="transmembrane region" description="Helical" evidence="7">
    <location>
        <begin position="183"/>
        <end position="201"/>
    </location>
</feature>
<feature type="transmembrane region" description="Helical" evidence="7">
    <location>
        <begin position="129"/>
        <end position="151"/>
    </location>
</feature>
<dbReference type="EMBL" id="CP013573">
    <property type="protein sequence ID" value="ANL89131.1"/>
    <property type="molecule type" value="Genomic_DNA"/>
</dbReference>
<dbReference type="InterPro" id="IPR023408">
    <property type="entry name" value="MscS_beta-dom_sf"/>
</dbReference>
<evidence type="ECO:0000256" key="6">
    <source>
        <dbReference type="ARBA" id="ARBA00023136"/>
    </source>
</evidence>
<keyword evidence="8" id="KW-0732">Signal</keyword>
<evidence type="ECO:0000256" key="8">
    <source>
        <dbReference type="SAM" id="SignalP"/>
    </source>
</evidence>
<evidence type="ECO:0000256" key="5">
    <source>
        <dbReference type="ARBA" id="ARBA00022989"/>
    </source>
</evidence>
<evidence type="ECO:0000313" key="10">
    <source>
        <dbReference type="EMBL" id="ANL89131.1"/>
    </source>
</evidence>
<sequence>MWALFSGVIKFLPAAGFLLLASLPQDVAAQQAPAAKAPVTIIVDGTESPEALEKLIDRIAADDHPVSIGFAAKPSAASGAHAGKEARSDEVFDLFVRGLGEGWNAIPRAPEYFSSFARWWNSSPESSGLFPYLFKLFAAFGTSGVAGWLVLRLLRSVGPPPPAEPAPLEQKMRPALVHLSKDVVAAMVLIVLASFLAARIFDPLAAEGKLTGQLVHVLPVLAGYIIIGRFLLSPGEPRLRLFMLPRAEHHFRLLVGYAIAGAILLAIFVGLNGEIGSADIAAGIFITGTTLVTIFRVWWFWHARQDIATVILSGTPLGSAPSVPRRAFAVAGPWLLSVSALLLWALGRIAEAVPEGEKWAGATGTTQVLVVLVPILAVGASILARQRLLTGDLEQTPLQVALSTLTVYLSGAAAWLFGLVLLGWTWRYHLVESQSAEGLTVLRNGIDIIALAVAGWAVTSFFNALFNAYSPQARSDAGDGNLALPAAAVQTRLRSVLPILRGFTLGAVIGLTILLILTQLGFGIGPLLAGFGIFGLAISFGSQTLVKDIVSGFFFMVEDAFRVGEYIDTGKLKGTVEKISLRSLQLRHQSGLLHTVPFGTLGSVTNASRDWATIKFSLRLDRTADIEKARKAIKKIGIEMQADPEYGKSFLMPLKMQGVDEIADSAIIIRAKFTAEPPMASSIQRAALKRIYMAFKEAGIEFASNAVTVRSNDQADAVAAIASAQPVAAPAA</sequence>
<feature type="chain" id="PRO_5045351003" evidence="8">
    <location>
        <begin position="29"/>
        <end position="732"/>
    </location>
</feature>
<keyword evidence="3" id="KW-1003">Cell membrane</keyword>